<evidence type="ECO:0000313" key="1">
    <source>
        <dbReference type="EMBL" id="PKU44412.1"/>
    </source>
</evidence>
<reference evidence="2" key="2">
    <citation type="submission" date="2017-12" db="EMBL/GenBank/DDBJ databases">
        <title>Genome sequence of the Bar-tailed Godwit (Limosa lapponica baueri).</title>
        <authorList>
            <person name="Lima N.C.B."/>
            <person name="Parody-Merino A.M."/>
            <person name="Battley P.F."/>
            <person name="Fidler A.E."/>
            <person name="Prosdocimi F."/>
        </authorList>
    </citation>
    <scope>NUCLEOTIDE SEQUENCE [LARGE SCALE GENOMIC DNA]</scope>
</reference>
<sequence length="74" mass="7858">MALGAEACGAAVREDVRDGCLAMARLPRMDIPVAVVPSASVGNRKSNENELDCLYWESTGNNLLPVSPPYAVKP</sequence>
<accession>A0A2I0UEC9</accession>
<protein>
    <submittedName>
        <fullName evidence="1">Uncharacterized protein</fullName>
    </submittedName>
</protein>
<dbReference type="Proteomes" id="UP000233556">
    <property type="component" value="Unassembled WGS sequence"/>
</dbReference>
<organism evidence="1 2">
    <name type="scientific">Limosa lapponica baueri</name>
    <dbReference type="NCBI Taxonomy" id="1758121"/>
    <lineage>
        <taxon>Eukaryota</taxon>
        <taxon>Metazoa</taxon>
        <taxon>Chordata</taxon>
        <taxon>Craniata</taxon>
        <taxon>Vertebrata</taxon>
        <taxon>Euteleostomi</taxon>
        <taxon>Archelosauria</taxon>
        <taxon>Archosauria</taxon>
        <taxon>Dinosauria</taxon>
        <taxon>Saurischia</taxon>
        <taxon>Theropoda</taxon>
        <taxon>Coelurosauria</taxon>
        <taxon>Aves</taxon>
        <taxon>Neognathae</taxon>
        <taxon>Neoaves</taxon>
        <taxon>Charadriiformes</taxon>
        <taxon>Scolopacidae</taxon>
        <taxon>Limosa</taxon>
    </lineage>
</organism>
<reference evidence="2" key="1">
    <citation type="submission" date="2017-11" db="EMBL/GenBank/DDBJ databases">
        <authorList>
            <person name="Lima N.C."/>
            <person name="Parody-Merino A.M."/>
            <person name="Battley P.F."/>
            <person name="Fidler A.E."/>
            <person name="Prosdocimi F."/>
        </authorList>
    </citation>
    <scope>NUCLEOTIDE SEQUENCE [LARGE SCALE GENOMIC DNA]</scope>
</reference>
<evidence type="ECO:0000313" key="2">
    <source>
        <dbReference type="Proteomes" id="UP000233556"/>
    </source>
</evidence>
<gene>
    <name evidence="1" type="ORF">llap_5281</name>
</gene>
<keyword evidence="2" id="KW-1185">Reference proteome</keyword>
<name>A0A2I0UEC9_LIMLA</name>
<proteinExistence type="predicted"/>
<dbReference type="EMBL" id="KZ505829">
    <property type="protein sequence ID" value="PKU44412.1"/>
    <property type="molecule type" value="Genomic_DNA"/>
</dbReference>
<dbReference type="AlphaFoldDB" id="A0A2I0UEC9"/>